<dbReference type="Pfam" id="PF20221">
    <property type="entry name" value="DUF6580"/>
    <property type="match status" value="1"/>
</dbReference>
<sequence length="175" mass="19270">MKKNALVCLFLLAAAVATRLFPHSWNFAPVTAVAIVAAVYLPLRMAIALPLAIRFVSDVFLGFFGLKLMIAVYLAHLFGVLAGLWVKRNKSSYRVLAAPAASAIVFFLVTNFAFLYPPSAYTHNLSGVISAYINGLPFLRGTLLGDIVYTVALIYGYQAILYFQKNYKLAEIKKI</sequence>
<dbReference type="EMBL" id="MFEO01000014">
    <property type="protein sequence ID" value="OGE89926.1"/>
    <property type="molecule type" value="Genomic_DNA"/>
</dbReference>
<evidence type="ECO:0008006" key="4">
    <source>
        <dbReference type="Google" id="ProtNLM"/>
    </source>
</evidence>
<keyword evidence="1" id="KW-0812">Transmembrane</keyword>
<evidence type="ECO:0000313" key="2">
    <source>
        <dbReference type="EMBL" id="OGE89926.1"/>
    </source>
</evidence>
<evidence type="ECO:0000313" key="3">
    <source>
        <dbReference type="Proteomes" id="UP000178377"/>
    </source>
</evidence>
<name>A0A1F5PJ21_9BACT</name>
<keyword evidence="1" id="KW-1133">Transmembrane helix</keyword>
<dbReference type="AlphaFoldDB" id="A0A1F5PJ21"/>
<dbReference type="InterPro" id="IPR046487">
    <property type="entry name" value="DUF6580"/>
</dbReference>
<keyword evidence="1" id="KW-0472">Membrane</keyword>
<gene>
    <name evidence="2" type="ORF">A2722_00065</name>
</gene>
<reference evidence="2 3" key="1">
    <citation type="journal article" date="2016" name="Nat. Commun.">
        <title>Thousands of microbial genomes shed light on interconnected biogeochemical processes in an aquifer system.</title>
        <authorList>
            <person name="Anantharaman K."/>
            <person name="Brown C.T."/>
            <person name="Hug L.A."/>
            <person name="Sharon I."/>
            <person name="Castelle C.J."/>
            <person name="Probst A.J."/>
            <person name="Thomas B.C."/>
            <person name="Singh A."/>
            <person name="Wilkins M.J."/>
            <person name="Karaoz U."/>
            <person name="Brodie E.L."/>
            <person name="Williams K.H."/>
            <person name="Hubbard S.S."/>
            <person name="Banfield J.F."/>
        </authorList>
    </citation>
    <scope>NUCLEOTIDE SEQUENCE [LARGE SCALE GENOMIC DNA]</scope>
</reference>
<feature type="transmembrane region" description="Helical" evidence="1">
    <location>
        <begin position="59"/>
        <end position="84"/>
    </location>
</feature>
<accession>A0A1F5PJ21</accession>
<protein>
    <recommendedName>
        <fullName evidence="4">Riboflavin transporter</fullName>
    </recommendedName>
</protein>
<feature type="transmembrane region" description="Helical" evidence="1">
    <location>
        <begin position="96"/>
        <end position="116"/>
    </location>
</feature>
<evidence type="ECO:0000256" key="1">
    <source>
        <dbReference type="SAM" id="Phobius"/>
    </source>
</evidence>
<dbReference type="Proteomes" id="UP000178377">
    <property type="component" value="Unassembled WGS sequence"/>
</dbReference>
<feature type="transmembrane region" description="Helical" evidence="1">
    <location>
        <begin position="27"/>
        <end position="47"/>
    </location>
</feature>
<comment type="caution">
    <text evidence="2">The sequence shown here is derived from an EMBL/GenBank/DDBJ whole genome shotgun (WGS) entry which is preliminary data.</text>
</comment>
<organism evidence="2 3">
    <name type="scientific">Candidatus Doudnabacteria bacterium RIFCSPHIGHO2_01_FULL_50_11</name>
    <dbReference type="NCBI Taxonomy" id="1817828"/>
    <lineage>
        <taxon>Bacteria</taxon>
        <taxon>Candidatus Doudnaibacteriota</taxon>
    </lineage>
</organism>
<dbReference type="STRING" id="1817828.A2722_00065"/>
<proteinExistence type="predicted"/>